<feature type="compositionally biased region" description="Low complexity" evidence="1">
    <location>
        <begin position="444"/>
        <end position="454"/>
    </location>
</feature>
<feature type="domain" description="BUB1 N-terminal" evidence="2">
    <location>
        <begin position="22"/>
        <end position="179"/>
    </location>
</feature>
<dbReference type="Gene3D" id="1.25.40.430">
    <property type="match status" value="1"/>
</dbReference>
<dbReference type="PANTHER" id="PTHR14030">
    <property type="entry name" value="MITOTIC CHECKPOINT SERINE/THREONINE-PROTEIN KINASE BUB1"/>
    <property type="match status" value="1"/>
</dbReference>
<dbReference type="AlphaFoldDB" id="A0A9Q0L748"/>
<evidence type="ECO:0000259" key="2">
    <source>
        <dbReference type="PROSITE" id="PS51489"/>
    </source>
</evidence>
<evidence type="ECO:0000256" key="1">
    <source>
        <dbReference type="SAM" id="MobiDB-lite"/>
    </source>
</evidence>
<comment type="caution">
    <text evidence="3">The sequence shown here is derived from an EMBL/GenBank/DDBJ whole genome shotgun (WGS) entry which is preliminary data.</text>
</comment>
<dbReference type="InterPro" id="IPR015661">
    <property type="entry name" value="Bub1/Mad3"/>
</dbReference>
<protein>
    <submittedName>
        <fullName evidence="3">Mitotic checkpoint serine/threonine-protein kinase bub1</fullName>
    </submittedName>
</protein>
<evidence type="ECO:0000313" key="3">
    <source>
        <dbReference type="EMBL" id="KAJ5066994.1"/>
    </source>
</evidence>
<dbReference type="SMART" id="SM00777">
    <property type="entry name" value="Mad3_BUB1_I"/>
    <property type="match status" value="1"/>
</dbReference>
<keyword evidence="3" id="KW-0808">Transferase</keyword>
<accession>A0A9Q0L748</accession>
<feature type="compositionally biased region" description="Basic residues" evidence="1">
    <location>
        <begin position="455"/>
        <end position="476"/>
    </location>
</feature>
<reference evidence="3" key="1">
    <citation type="submission" date="2022-10" db="EMBL/GenBank/DDBJ databases">
        <title>Novel sulphate-reducing endosymbionts in the free-living metamonad Anaeramoeba.</title>
        <authorList>
            <person name="Jerlstrom-Hultqvist J."/>
            <person name="Cepicka I."/>
            <person name="Gallot-Lavallee L."/>
            <person name="Salas-Leiva D."/>
            <person name="Curtis B.A."/>
            <person name="Zahonova K."/>
            <person name="Pipaliya S."/>
            <person name="Dacks J."/>
            <person name="Roger A.J."/>
        </authorList>
    </citation>
    <scope>NUCLEOTIDE SEQUENCE</scope>
    <source>
        <strain evidence="3">BMAN</strain>
    </source>
</reference>
<dbReference type="EMBL" id="JAPDFW010000136">
    <property type="protein sequence ID" value="KAJ5066994.1"/>
    <property type="molecule type" value="Genomic_DNA"/>
</dbReference>
<dbReference type="GO" id="GO:0032991">
    <property type="term" value="C:protein-containing complex"/>
    <property type="evidence" value="ECO:0007669"/>
    <property type="project" value="UniProtKB-ARBA"/>
</dbReference>
<feature type="compositionally biased region" description="Polar residues" evidence="1">
    <location>
        <begin position="379"/>
        <end position="389"/>
    </location>
</feature>
<feature type="region of interest" description="Disordered" evidence="1">
    <location>
        <begin position="339"/>
        <end position="389"/>
    </location>
</feature>
<dbReference type="InterPro" id="IPR013212">
    <property type="entry name" value="Mad3/Bub1_I"/>
</dbReference>
<dbReference type="Pfam" id="PF08311">
    <property type="entry name" value="Mad3_BUB1_I"/>
    <property type="match status" value="1"/>
</dbReference>
<feature type="region of interest" description="Disordered" evidence="1">
    <location>
        <begin position="442"/>
        <end position="494"/>
    </location>
</feature>
<dbReference type="GO" id="GO:0007094">
    <property type="term" value="P:mitotic spindle assembly checkpoint signaling"/>
    <property type="evidence" value="ECO:0007669"/>
    <property type="project" value="InterPro"/>
</dbReference>
<feature type="compositionally biased region" description="Basic residues" evidence="1">
    <location>
        <begin position="508"/>
        <end position="521"/>
    </location>
</feature>
<evidence type="ECO:0000313" key="4">
    <source>
        <dbReference type="Proteomes" id="UP001149090"/>
    </source>
</evidence>
<dbReference type="Proteomes" id="UP001149090">
    <property type="component" value="Unassembled WGS sequence"/>
</dbReference>
<gene>
    <name evidence="3" type="ORF">M0811_03338</name>
</gene>
<keyword evidence="4" id="KW-1185">Reference proteome</keyword>
<proteinExistence type="predicted"/>
<name>A0A9Q0L748_ANAIG</name>
<dbReference type="PANTHER" id="PTHR14030:SF4">
    <property type="entry name" value="BUB1 KINASE, ISOFORM A-RELATED"/>
    <property type="match status" value="1"/>
</dbReference>
<dbReference type="GO" id="GO:0004672">
    <property type="term" value="F:protein kinase activity"/>
    <property type="evidence" value="ECO:0007669"/>
    <property type="project" value="TreeGrafter"/>
</dbReference>
<feature type="region of interest" description="Disordered" evidence="1">
    <location>
        <begin position="502"/>
        <end position="521"/>
    </location>
</feature>
<sequence>MKPLSKNKTEKNSKKSTQSIISISKIQQFKGNKALKLWVQYLKLLKQKNQMTSTQLIEIYEKCTDHLHQFEELNSNIKYLRIWIEYANFYPDSTDIFQFLQQKKIGLKHSLFYIAFATVLENKKEFQKAYDIYQEGFTHYATPKERLEIRFQEFLKRVIFLYQQNPQLINPDPLHPLSQFLSSQPKKIEQEKPLDLNPKSNSNFSLILTPNFTSKPKNDSISSQKDIVLGSSKTQQKILNEKPFYDSSLLIYNNEEMSFEEARALNHKYKKEEKITVVKEVPSQKVEHSENISEQQNPSQNVDIFSTTFNFDEIPENTTLQFGFLQHISRKLTFGNFEQDEQTTQEQSVPQDSMQTTISDPNHSQYKSSHKEATPKHNPIQTSTPSPTINTKIAANDIMSMFQDPLEIDDSLKKDPNQEEISLNLVPQNQFQKQSTNFTIFCDPNTSKNPPSKKSSAKNKNLKNHHSKGSVKNSKKRLADQQNSKIRRKNTNKLKEISVKKNQINKNQVKKKTKKSSLKKKPLSTIQQYDLNDENGIYNENKIAPKKIFNRDVLQSILNN</sequence>
<keyword evidence="3" id="KW-0418">Kinase</keyword>
<dbReference type="GO" id="GO:0051754">
    <property type="term" value="P:meiotic sister chromatid cohesion, centromeric"/>
    <property type="evidence" value="ECO:0007669"/>
    <property type="project" value="TreeGrafter"/>
</dbReference>
<dbReference type="OMA" id="MYANDIG"/>
<dbReference type="OrthoDB" id="248495at2759"/>
<feature type="compositionally biased region" description="Polar residues" evidence="1">
    <location>
        <begin position="344"/>
        <end position="367"/>
    </location>
</feature>
<dbReference type="PROSITE" id="PS51489">
    <property type="entry name" value="BUB1_N"/>
    <property type="match status" value="1"/>
</dbReference>
<organism evidence="3 4">
    <name type="scientific">Anaeramoeba ignava</name>
    <name type="common">Anaerobic marine amoeba</name>
    <dbReference type="NCBI Taxonomy" id="1746090"/>
    <lineage>
        <taxon>Eukaryota</taxon>
        <taxon>Metamonada</taxon>
        <taxon>Anaeramoebidae</taxon>
        <taxon>Anaeramoeba</taxon>
    </lineage>
</organism>